<comment type="caution">
    <text evidence="8">The sequence shown here is derived from an EMBL/GenBank/DDBJ whole genome shotgun (WGS) entry which is preliminary data.</text>
</comment>
<evidence type="ECO:0000256" key="4">
    <source>
        <dbReference type="ARBA" id="ARBA00022723"/>
    </source>
</evidence>
<evidence type="ECO:0000313" key="9">
    <source>
        <dbReference type="Proteomes" id="UP000826195"/>
    </source>
</evidence>
<organism evidence="8 9">
    <name type="scientific">Cotesia glomerata</name>
    <name type="common">Lepidopteran parasitic wasp</name>
    <name type="synonym">Apanteles glomeratus</name>
    <dbReference type="NCBI Taxonomy" id="32391"/>
    <lineage>
        <taxon>Eukaryota</taxon>
        <taxon>Metazoa</taxon>
        <taxon>Ecdysozoa</taxon>
        <taxon>Arthropoda</taxon>
        <taxon>Hexapoda</taxon>
        <taxon>Insecta</taxon>
        <taxon>Pterygota</taxon>
        <taxon>Neoptera</taxon>
        <taxon>Endopterygota</taxon>
        <taxon>Hymenoptera</taxon>
        <taxon>Apocrita</taxon>
        <taxon>Ichneumonoidea</taxon>
        <taxon>Braconidae</taxon>
        <taxon>Microgastrinae</taxon>
        <taxon>Cotesia</taxon>
    </lineage>
</organism>
<dbReference type="PROSITE" id="PS01033">
    <property type="entry name" value="GLOBIN"/>
    <property type="match status" value="1"/>
</dbReference>
<evidence type="ECO:0000313" key="8">
    <source>
        <dbReference type="EMBL" id="KAH0560382.1"/>
    </source>
</evidence>
<dbReference type="InterPro" id="IPR044399">
    <property type="entry name" value="Mb-like_M"/>
</dbReference>
<dbReference type="Pfam" id="PF00042">
    <property type="entry name" value="Globin"/>
    <property type="match status" value="1"/>
</dbReference>
<dbReference type="EMBL" id="JAHXZJ010000374">
    <property type="protein sequence ID" value="KAH0560382.1"/>
    <property type="molecule type" value="Genomic_DNA"/>
</dbReference>
<dbReference type="CDD" id="cd01040">
    <property type="entry name" value="Mb-like"/>
    <property type="match status" value="1"/>
</dbReference>
<keyword evidence="4" id="KW-0479">Metal-binding</keyword>
<protein>
    <recommendedName>
        <fullName evidence="7">Globin domain-containing protein</fullName>
    </recommendedName>
</protein>
<proteinExistence type="inferred from homology"/>
<keyword evidence="1 6" id="KW-0813">Transport</keyword>
<keyword evidence="5" id="KW-0408">Iron</keyword>
<reference evidence="8 9" key="1">
    <citation type="journal article" date="2021" name="J. Hered.">
        <title>A chromosome-level genome assembly of the parasitoid wasp, Cotesia glomerata (Hymenoptera: Braconidae).</title>
        <authorList>
            <person name="Pinto B.J."/>
            <person name="Weis J.J."/>
            <person name="Gamble T."/>
            <person name="Ode P.J."/>
            <person name="Paul R."/>
            <person name="Zaspel J.M."/>
        </authorList>
    </citation>
    <scope>NUCLEOTIDE SEQUENCE [LARGE SCALE GENOMIC DNA]</scope>
    <source>
        <strain evidence="8">CgM1</strain>
    </source>
</reference>
<dbReference type="GO" id="GO:0020037">
    <property type="term" value="F:heme binding"/>
    <property type="evidence" value="ECO:0007669"/>
    <property type="project" value="InterPro"/>
</dbReference>
<name>A0AAV7IUE5_COTGL</name>
<evidence type="ECO:0000259" key="7">
    <source>
        <dbReference type="PROSITE" id="PS01033"/>
    </source>
</evidence>
<evidence type="ECO:0000256" key="3">
    <source>
        <dbReference type="ARBA" id="ARBA00022621"/>
    </source>
</evidence>
<dbReference type="AlphaFoldDB" id="A0AAV7IUE5"/>
<keyword evidence="3 6" id="KW-0561">Oxygen transport</keyword>
<keyword evidence="2 6" id="KW-0349">Heme</keyword>
<dbReference type="SUPFAM" id="SSF46458">
    <property type="entry name" value="Globin-like"/>
    <property type="match status" value="1"/>
</dbReference>
<evidence type="ECO:0000256" key="5">
    <source>
        <dbReference type="ARBA" id="ARBA00023004"/>
    </source>
</evidence>
<sequence>MGSIVSYVVPSEGQTRLENDDHKNSGLTQRQKKIMKKTWESCINSNSIIICMEIMLSLFDKYKDTKEVFTDFKDIPNEELKKNKKFHAHCQMIMSVVNNAVNAFLNDDDELFAAILKITGERHAKRAKNPIIEKHMERLRDPMIESFKRHMKSQWTNEMDNLWTSAIENIIKVIIQGIQETLSEN</sequence>
<dbReference type="InterPro" id="IPR000971">
    <property type="entry name" value="Globin"/>
</dbReference>
<evidence type="ECO:0000256" key="1">
    <source>
        <dbReference type="ARBA" id="ARBA00022448"/>
    </source>
</evidence>
<dbReference type="Proteomes" id="UP000826195">
    <property type="component" value="Unassembled WGS sequence"/>
</dbReference>
<evidence type="ECO:0000256" key="2">
    <source>
        <dbReference type="ARBA" id="ARBA00022617"/>
    </source>
</evidence>
<dbReference type="PANTHER" id="PTHR46458">
    <property type="entry name" value="BLR2807 PROTEIN"/>
    <property type="match status" value="1"/>
</dbReference>
<evidence type="ECO:0000256" key="6">
    <source>
        <dbReference type="RuleBase" id="RU000356"/>
    </source>
</evidence>
<dbReference type="GO" id="GO:0005344">
    <property type="term" value="F:oxygen carrier activity"/>
    <property type="evidence" value="ECO:0007669"/>
    <property type="project" value="UniProtKB-KW"/>
</dbReference>
<feature type="domain" description="Globin" evidence="7">
    <location>
        <begin position="26"/>
        <end position="179"/>
    </location>
</feature>
<dbReference type="GO" id="GO:0019825">
    <property type="term" value="F:oxygen binding"/>
    <property type="evidence" value="ECO:0007669"/>
    <property type="project" value="InterPro"/>
</dbReference>
<dbReference type="InterPro" id="IPR009050">
    <property type="entry name" value="Globin-like_sf"/>
</dbReference>
<dbReference type="Gene3D" id="1.10.490.10">
    <property type="entry name" value="Globins"/>
    <property type="match status" value="1"/>
</dbReference>
<comment type="similarity">
    <text evidence="6">Belongs to the globin family.</text>
</comment>
<dbReference type="GO" id="GO:0046872">
    <property type="term" value="F:metal ion binding"/>
    <property type="evidence" value="ECO:0007669"/>
    <property type="project" value="UniProtKB-KW"/>
</dbReference>
<dbReference type="InterPro" id="IPR012292">
    <property type="entry name" value="Globin/Proto"/>
</dbReference>
<accession>A0AAV7IUE5</accession>
<dbReference type="PANTHER" id="PTHR46458:SF1">
    <property type="entry name" value="GEO09476P1"/>
    <property type="match status" value="1"/>
</dbReference>
<keyword evidence="9" id="KW-1185">Reference proteome</keyword>
<dbReference type="InterPro" id="IPR050532">
    <property type="entry name" value="Globin-like_OT"/>
</dbReference>
<gene>
    <name evidence="8" type="ORF">KQX54_004087</name>
</gene>